<feature type="compositionally biased region" description="Basic and acidic residues" evidence="7">
    <location>
        <begin position="54"/>
        <end position="69"/>
    </location>
</feature>
<dbReference type="InterPro" id="IPR015943">
    <property type="entry name" value="WD40/YVTN_repeat-like_dom_sf"/>
</dbReference>
<dbReference type="AlphaFoldDB" id="A0A0H2RTR4"/>
<dbReference type="PANTHER" id="PTHR22852:SF0">
    <property type="entry name" value="DENTICLELESS PROTEIN HOMOLOG"/>
    <property type="match status" value="1"/>
</dbReference>
<dbReference type="Proteomes" id="UP000053477">
    <property type="component" value="Unassembled WGS sequence"/>
</dbReference>
<dbReference type="InterPro" id="IPR001680">
    <property type="entry name" value="WD40_rpt"/>
</dbReference>
<dbReference type="SUPFAM" id="SSF50978">
    <property type="entry name" value="WD40 repeat-like"/>
    <property type="match status" value="1"/>
</dbReference>
<dbReference type="PROSITE" id="PS50294">
    <property type="entry name" value="WD_REPEATS_REGION"/>
    <property type="match status" value="2"/>
</dbReference>
<evidence type="ECO:0000256" key="6">
    <source>
        <dbReference type="PROSITE-ProRule" id="PRU00221"/>
    </source>
</evidence>
<feature type="repeat" description="WD" evidence="6">
    <location>
        <begin position="471"/>
        <end position="500"/>
    </location>
</feature>
<proteinExistence type="inferred from homology"/>
<reference evidence="8 9" key="1">
    <citation type="submission" date="2015-04" db="EMBL/GenBank/DDBJ databases">
        <title>Complete genome sequence of Schizopora paradoxa KUC8140, a cosmopolitan wood degrader in East Asia.</title>
        <authorList>
            <consortium name="DOE Joint Genome Institute"/>
            <person name="Min B."/>
            <person name="Park H."/>
            <person name="Jang Y."/>
            <person name="Kim J.-J."/>
            <person name="Kim K.H."/>
            <person name="Pangilinan J."/>
            <person name="Lipzen A."/>
            <person name="Riley R."/>
            <person name="Grigoriev I.V."/>
            <person name="Spatafora J.W."/>
            <person name="Choi I.-G."/>
        </authorList>
    </citation>
    <scope>NUCLEOTIDE SEQUENCE [LARGE SCALE GENOMIC DNA]</scope>
    <source>
        <strain evidence="8 9">KUC8140</strain>
    </source>
</reference>
<dbReference type="Gene3D" id="2.130.10.10">
    <property type="entry name" value="YVTN repeat-like/Quinoprotein amine dehydrogenase"/>
    <property type="match status" value="2"/>
</dbReference>
<dbReference type="InParanoid" id="A0A0H2RTR4"/>
<dbReference type="Pfam" id="PF00400">
    <property type="entry name" value="WD40"/>
    <property type="match status" value="4"/>
</dbReference>
<protein>
    <submittedName>
        <fullName evidence="8">WD40 repeat-like protein</fullName>
    </submittedName>
</protein>
<dbReference type="PANTHER" id="PTHR22852">
    <property type="entry name" value="LETHAL 2 DENTICLELESS PROTEIN RETINOIC ACID-REGULATED NUCLEAR MATRIX-ASSOCIATED PROTEIN"/>
    <property type="match status" value="1"/>
</dbReference>
<dbReference type="SMART" id="SM00320">
    <property type="entry name" value="WD40"/>
    <property type="match status" value="5"/>
</dbReference>
<keyword evidence="4" id="KW-0833">Ubl conjugation pathway</keyword>
<name>A0A0H2RTR4_9AGAM</name>
<accession>A0A0H2RTR4</accession>
<dbReference type="OrthoDB" id="2096344at2759"/>
<keyword evidence="9" id="KW-1185">Reference proteome</keyword>
<organism evidence="8 9">
    <name type="scientific">Schizopora paradoxa</name>
    <dbReference type="NCBI Taxonomy" id="27342"/>
    <lineage>
        <taxon>Eukaryota</taxon>
        <taxon>Fungi</taxon>
        <taxon>Dikarya</taxon>
        <taxon>Basidiomycota</taxon>
        <taxon>Agaricomycotina</taxon>
        <taxon>Agaricomycetes</taxon>
        <taxon>Hymenochaetales</taxon>
        <taxon>Schizoporaceae</taxon>
        <taxon>Schizopora</taxon>
    </lineage>
</organism>
<gene>
    <name evidence="8" type="ORF">SCHPADRAFT_853389</name>
</gene>
<evidence type="ECO:0000256" key="7">
    <source>
        <dbReference type="SAM" id="MobiDB-lite"/>
    </source>
</evidence>
<evidence type="ECO:0000256" key="1">
    <source>
        <dbReference type="ARBA" id="ARBA00004906"/>
    </source>
</evidence>
<feature type="compositionally biased region" description="Polar residues" evidence="7">
    <location>
        <begin position="8"/>
        <end position="22"/>
    </location>
</feature>
<sequence>MASGTIFFDSTNRARNIPNASGSLKRGAETDCEDEASGKRMKSGKTATEEVCDTDNKDDKMVKREESRIPHRPQRRDLFSSLTALRTGNPVARRTFNFPTIRILETFVSSHKADLYKCHSLSAAAFLTLPYACAFSNGSKRGESSTLAVATEHGTVDIIKTTKRREWGQEGARSTLEIHDNGIFDVKWSPDDRVLATASGDNTVRIVDPRAWRGEPLHVLSDHSSTVKCLAWDPSHNDLLASAGRDGCVCLWDLRESRRQEDSMDVDDDKLKPTAKIVYAHEPVAGKATKRGRTVLAARGVTSLVYSPASPHELITSGSGDGILRKWDIRCLPTSPRKRTKKSTGMLPIDEAVDDLTKTQHSSFDVALTSSPRRSRGITSLALGCGPTAGKIFALANDSRVHTYNPRGAADLPLSVQQTNDLLYSHRHMSTNSFYVKIGTSPCGRWLASGSSHGSAFLFDVGSGEGRGVELRGQEGEVGALDWADGALATCADDGTVRVWRPDLDRYRECVDNAEEEQHAWSWAKV</sequence>
<dbReference type="InterPro" id="IPR051865">
    <property type="entry name" value="WD-repeat_CDT2_adapter"/>
</dbReference>
<feature type="repeat" description="WD" evidence="6">
    <location>
        <begin position="220"/>
        <end position="262"/>
    </location>
</feature>
<evidence type="ECO:0000256" key="3">
    <source>
        <dbReference type="ARBA" id="ARBA00022737"/>
    </source>
</evidence>
<comment type="similarity">
    <text evidence="5">Belongs to the WD repeat cdt2 family.</text>
</comment>
<dbReference type="FunCoup" id="A0A0H2RTR4">
    <property type="interactions" value="217"/>
</dbReference>
<dbReference type="STRING" id="27342.A0A0H2RTR4"/>
<dbReference type="InterPro" id="IPR036322">
    <property type="entry name" value="WD40_repeat_dom_sf"/>
</dbReference>
<comment type="pathway">
    <text evidence="1">Protein modification; protein ubiquitination.</text>
</comment>
<keyword evidence="2 6" id="KW-0853">WD repeat</keyword>
<feature type="repeat" description="WD" evidence="6">
    <location>
        <begin position="176"/>
        <end position="208"/>
    </location>
</feature>
<dbReference type="GO" id="GO:0030674">
    <property type="term" value="F:protein-macromolecule adaptor activity"/>
    <property type="evidence" value="ECO:0007669"/>
    <property type="project" value="TreeGrafter"/>
</dbReference>
<dbReference type="EMBL" id="KQ085970">
    <property type="protein sequence ID" value="KLO12843.1"/>
    <property type="molecule type" value="Genomic_DNA"/>
</dbReference>
<dbReference type="GO" id="GO:0043161">
    <property type="term" value="P:proteasome-mediated ubiquitin-dependent protein catabolic process"/>
    <property type="evidence" value="ECO:0007669"/>
    <property type="project" value="TreeGrafter"/>
</dbReference>
<feature type="region of interest" description="Disordered" evidence="7">
    <location>
        <begin position="1"/>
        <end position="70"/>
    </location>
</feature>
<evidence type="ECO:0000313" key="9">
    <source>
        <dbReference type="Proteomes" id="UP000053477"/>
    </source>
</evidence>
<dbReference type="InterPro" id="IPR019775">
    <property type="entry name" value="WD40_repeat_CS"/>
</dbReference>
<evidence type="ECO:0000256" key="5">
    <source>
        <dbReference type="ARBA" id="ARBA00038344"/>
    </source>
</evidence>
<dbReference type="PROSITE" id="PS00678">
    <property type="entry name" value="WD_REPEATS_1"/>
    <property type="match status" value="1"/>
</dbReference>
<dbReference type="GO" id="GO:0005634">
    <property type="term" value="C:nucleus"/>
    <property type="evidence" value="ECO:0007669"/>
    <property type="project" value="TreeGrafter"/>
</dbReference>
<evidence type="ECO:0000256" key="2">
    <source>
        <dbReference type="ARBA" id="ARBA00022574"/>
    </source>
</evidence>
<evidence type="ECO:0000313" key="8">
    <source>
        <dbReference type="EMBL" id="KLO12843.1"/>
    </source>
</evidence>
<keyword evidence="3" id="KW-0677">Repeat</keyword>
<evidence type="ECO:0000256" key="4">
    <source>
        <dbReference type="ARBA" id="ARBA00022786"/>
    </source>
</evidence>
<dbReference type="PROSITE" id="PS50082">
    <property type="entry name" value="WD_REPEATS_2"/>
    <property type="match status" value="3"/>
</dbReference>